<feature type="domain" description="GGDEF" evidence="2">
    <location>
        <begin position="66"/>
        <end position="214"/>
    </location>
</feature>
<sequence>MADEETIAQLLVSKTELERRIAELEAENVRLREFALRDPLTGAHNRRVFDEMMEREMALARRNLGYNRGLLIVDIDDFKRINDSFGHPVGDFVLCLLVDAIRVCVRTTDFVCRIGGDEFAIILSDPIDICGVLKVGDRIVKALVARPVKLDESRRPYVTFFGDSSAVFSLTLSIGGSIAKPGELSVDFFRRVDDILMEQAKPAKKPGASTIVCV</sequence>
<dbReference type="SUPFAM" id="SSF55073">
    <property type="entry name" value="Nucleotide cyclase"/>
    <property type="match status" value="1"/>
</dbReference>
<dbReference type="InterPro" id="IPR043128">
    <property type="entry name" value="Rev_trsase/Diguanyl_cyclase"/>
</dbReference>
<proteinExistence type="predicted"/>
<dbReference type="InterPro" id="IPR029787">
    <property type="entry name" value="Nucleotide_cyclase"/>
</dbReference>
<evidence type="ECO:0000259" key="2">
    <source>
        <dbReference type="PROSITE" id="PS50887"/>
    </source>
</evidence>
<accession>A0A0G1JEB1</accession>
<dbReference type="GO" id="GO:0052621">
    <property type="term" value="F:diguanylate cyclase activity"/>
    <property type="evidence" value="ECO:0007669"/>
    <property type="project" value="TreeGrafter"/>
</dbReference>
<dbReference type="NCBIfam" id="TIGR00254">
    <property type="entry name" value="GGDEF"/>
    <property type="match status" value="1"/>
</dbReference>
<dbReference type="AlphaFoldDB" id="A0A0G1JEB1"/>
<name>A0A0G1JEB1_9BACT</name>
<dbReference type="GO" id="GO:0043709">
    <property type="term" value="P:cell adhesion involved in single-species biofilm formation"/>
    <property type="evidence" value="ECO:0007669"/>
    <property type="project" value="TreeGrafter"/>
</dbReference>
<comment type="caution">
    <text evidence="3">The sequence shown here is derived from an EMBL/GenBank/DDBJ whole genome shotgun (WGS) entry which is preliminary data.</text>
</comment>
<dbReference type="PROSITE" id="PS50887">
    <property type="entry name" value="GGDEF"/>
    <property type="match status" value="1"/>
</dbReference>
<feature type="coiled-coil region" evidence="1">
    <location>
        <begin position="7"/>
        <end position="34"/>
    </location>
</feature>
<dbReference type="CDD" id="cd01949">
    <property type="entry name" value="GGDEF"/>
    <property type="match status" value="1"/>
</dbReference>
<dbReference type="EMBL" id="LCJB01000040">
    <property type="protein sequence ID" value="KKT69966.1"/>
    <property type="molecule type" value="Genomic_DNA"/>
</dbReference>
<dbReference type="InterPro" id="IPR050469">
    <property type="entry name" value="Diguanylate_Cyclase"/>
</dbReference>
<gene>
    <name evidence="3" type="ORF">UW63_C0040G0002</name>
</gene>
<dbReference type="Proteomes" id="UP000034154">
    <property type="component" value="Unassembled WGS sequence"/>
</dbReference>
<dbReference type="PANTHER" id="PTHR45138:SF9">
    <property type="entry name" value="DIGUANYLATE CYCLASE DGCM-RELATED"/>
    <property type="match status" value="1"/>
</dbReference>
<keyword evidence="1" id="KW-0175">Coiled coil</keyword>
<evidence type="ECO:0000256" key="1">
    <source>
        <dbReference type="SAM" id="Coils"/>
    </source>
</evidence>
<dbReference type="GO" id="GO:0005886">
    <property type="term" value="C:plasma membrane"/>
    <property type="evidence" value="ECO:0007669"/>
    <property type="project" value="TreeGrafter"/>
</dbReference>
<dbReference type="PANTHER" id="PTHR45138">
    <property type="entry name" value="REGULATORY COMPONENTS OF SENSORY TRANSDUCTION SYSTEM"/>
    <property type="match status" value="1"/>
</dbReference>
<dbReference type="GO" id="GO:1902201">
    <property type="term" value="P:negative regulation of bacterial-type flagellum-dependent cell motility"/>
    <property type="evidence" value="ECO:0007669"/>
    <property type="project" value="TreeGrafter"/>
</dbReference>
<dbReference type="InterPro" id="IPR000160">
    <property type="entry name" value="GGDEF_dom"/>
</dbReference>
<evidence type="ECO:0000313" key="4">
    <source>
        <dbReference type="Proteomes" id="UP000034154"/>
    </source>
</evidence>
<protein>
    <recommendedName>
        <fullName evidence="2">GGDEF domain-containing protein</fullName>
    </recommendedName>
</protein>
<dbReference type="Pfam" id="PF00990">
    <property type="entry name" value="GGDEF"/>
    <property type="match status" value="1"/>
</dbReference>
<organism evidence="3 4">
    <name type="scientific">Candidatus Uhrbacteria bacterium GW2011_GWF2_44_350</name>
    <dbReference type="NCBI Taxonomy" id="1619000"/>
    <lineage>
        <taxon>Bacteria</taxon>
        <taxon>Candidatus Uhriibacteriota</taxon>
    </lineage>
</organism>
<evidence type="ECO:0000313" key="3">
    <source>
        <dbReference type="EMBL" id="KKT69966.1"/>
    </source>
</evidence>
<dbReference type="Gene3D" id="3.30.70.270">
    <property type="match status" value="1"/>
</dbReference>
<reference evidence="3 4" key="1">
    <citation type="journal article" date="2015" name="Nature">
        <title>rRNA introns, odd ribosomes, and small enigmatic genomes across a large radiation of phyla.</title>
        <authorList>
            <person name="Brown C.T."/>
            <person name="Hug L.A."/>
            <person name="Thomas B.C."/>
            <person name="Sharon I."/>
            <person name="Castelle C.J."/>
            <person name="Singh A."/>
            <person name="Wilkins M.J."/>
            <person name="Williams K.H."/>
            <person name="Banfield J.F."/>
        </authorList>
    </citation>
    <scope>NUCLEOTIDE SEQUENCE [LARGE SCALE GENOMIC DNA]</scope>
</reference>
<dbReference type="SMART" id="SM00267">
    <property type="entry name" value="GGDEF"/>
    <property type="match status" value="1"/>
</dbReference>